<dbReference type="Gene3D" id="1.20.1530.20">
    <property type="match status" value="1"/>
</dbReference>
<evidence type="ECO:0000256" key="7">
    <source>
        <dbReference type="ARBA" id="ARBA00023136"/>
    </source>
</evidence>
<keyword evidence="3" id="KW-0813">Transport</keyword>
<feature type="transmembrane region" description="Helical" evidence="8">
    <location>
        <begin position="133"/>
        <end position="156"/>
    </location>
</feature>
<reference evidence="10" key="1">
    <citation type="journal article" date="2019" name="Int. J. Syst. Evol. Microbiol.">
        <title>The Global Catalogue of Microorganisms (GCM) 10K type strain sequencing project: providing services to taxonomists for standard genome sequencing and annotation.</title>
        <authorList>
            <consortium name="The Broad Institute Genomics Platform"/>
            <consortium name="The Broad Institute Genome Sequencing Center for Infectious Disease"/>
            <person name="Wu L."/>
            <person name="Ma J."/>
        </authorList>
    </citation>
    <scope>NUCLEOTIDE SEQUENCE [LARGE SCALE GENOMIC DNA]</scope>
    <source>
        <strain evidence="10">JCM 14546</strain>
    </source>
</reference>
<dbReference type="InterPro" id="IPR002657">
    <property type="entry name" value="BilAc:Na_symport/Acr3"/>
</dbReference>
<evidence type="ECO:0000256" key="5">
    <source>
        <dbReference type="ARBA" id="ARBA00022692"/>
    </source>
</evidence>
<evidence type="ECO:0000256" key="2">
    <source>
        <dbReference type="ARBA" id="ARBA00010110"/>
    </source>
</evidence>
<evidence type="ECO:0000256" key="1">
    <source>
        <dbReference type="ARBA" id="ARBA00004651"/>
    </source>
</evidence>
<dbReference type="InterPro" id="IPR004706">
    <property type="entry name" value="Arsenical-R_Acr3"/>
</dbReference>
<evidence type="ECO:0000313" key="9">
    <source>
        <dbReference type="EMBL" id="GAA2006732.1"/>
    </source>
</evidence>
<name>A0ABP5ESP2_9MICO</name>
<comment type="similarity">
    <text evidence="2">Belongs to the arsenical resistance-3 (ACR3) (TC 2.A.59) family.</text>
</comment>
<dbReference type="InterPro" id="IPR038770">
    <property type="entry name" value="Na+/solute_symporter_sf"/>
</dbReference>
<dbReference type="RefSeq" id="WP_344308634.1">
    <property type="nucleotide sequence ID" value="NZ_BAAANO010000014.1"/>
</dbReference>
<feature type="transmembrane region" description="Helical" evidence="8">
    <location>
        <begin position="325"/>
        <end position="348"/>
    </location>
</feature>
<sequence>MRAFVEALDRHQVALYLLAIAAGVVVGVVAPAASASLSIAINPALALLIFATFLGVPFTRLGAGLRDGRFLAAVFGVNFALVPLVVWALTRPFAAGDSSDTGLLLGILLVLLTPCVDYVLVFTRLAGGQAERLLALTPLLMLAQMALLPVYLWLFLGSEAARIVRPGPFLEAFLLLIALPLLASVLVRWASERSRAVRLFGDTVFDAMVPLMMLTMFLVVTSQIGAVGGAIGALLPAIPVFLAFAAVMVVLGRIVGRAARLDVPRRRALVFTGVTRNSLVVLPLALALPGTGAVAGHSPAAGVGASTAAGSGTIGVTPDTADAALAPLVVVTQTLVELLVMVALVRLVPKLIPENR</sequence>
<comment type="subcellular location">
    <subcellularLocation>
        <location evidence="1">Cell membrane</location>
        <topology evidence="1">Multi-pass membrane protein</topology>
    </subcellularLocation>
</comment>
<comment type="caution">
    <text evidence="9">The sequence shown here is derived from an EMBL/GenBank/DDBJ whole genome shotgun (WGS) entry which is preliminary data.</text>
</comment>
<evidence type="ECO:0000256" key="6">
    <source>
        <dbReference type="ARBA" id="ARBA00022989"/>
    </source>
</evidence>
<keyword evidence="5 8" id="KW-0812">Transmembrane</keyword>
<evidence type="ECO:0000256" key="3">
    <source>
        <dbReference type="ARBA" id="ARBA00022448"/>
    </source>
</evidence>
<dbReference type="Proteomes" id="UP001500755">
    <property type="component" value="Unassembled WGS sequence"/>
</dbReference>
<keyword evidence="10" id="KW-1185">Reference proteome</keyword>
<proteinExistence type="inferred from homology"/>
<dbReference type="PANTHER" id="PTHR43057:SF1">
    <property type="entry name" value="ARSENICAL-RESISTANCE PROTEIN 3"/>
    <property type="match status" value="1"/>
</dbReference>
<evidence type="ECO:0000256" key="8">
    <source>
        <dbReference type="SAM" id="Phobius"/>
    </source>
</evidence>
<dbReference type="PANTHER" id="PTHR43057">
    <property type="entry name" value="ARSENITE EFFLUX TRANSPORTER"/>
    <property type="match status" value="1"/>
</dbReference>
<feature type="transmembrane region" description="Helical" evidence="8">
    <location>
        <begin position="102"/>
        <end position="121"/>
    </location>
</feature>
<feature type="transmembrane region" description="Helical" evidence="8">
    <location>
        <begin position="39"/>
        <end position="58"/>
    </location>
</feature>
<feature type="transmembrane region" description="Helical" evidence="8">
    <location>
        <begin position="168"/>
        <end position="190"/>
    </location>
</feature>
<keyword evidence="6 8" id="KW-1133">Transmembrane helix</keyword>
<protein>
    <submittedName>
        <fullName evidence="9">Arsenic resistance protein</fullName>
    </submittedName>
</protein>
<organism evidence="9 10">
    <name type="scientific">Brevibacterium samyangense</name>
    <dbReference type="NCBI Taxonomy" id="366888"/>
    <lineage>
        <taxon>Bacteria</taxon>
        <taxon>Bacillati</taxon>
        <taxon>Actinomycetota</taxon>
        <taxon>Actinomycetes</taxon>
        <taxon>Micrococcales</taxon>
        <taxon>Brevibacteriaceae</taxon>
        <taxon>Brevibacterium</taxon>
    </lineage>
</organism>
<feature type="transmembrane region" description="Helical" evidence="8">
    <location>
        <begin position="211"/>
        <end position="231"/>
    </location>
</feature>
<evidence type="ECO:0000313" key="10">
    <source>
        <dbReference type="Proteomes" id="UP001500755"/>
    </source>
</evidence>
<dbReference type="Pfam" id="PF01758">
    <property type="entry name" value="SBF"/>
    <property type="match status" value="1"/>
</dbReference>
<feature type="transmembrane region" description="Helical" evidence="8">
    <location>
        <begin position="70"/>
        <end position="90"/>
    </location>
</feature>
<evidence type="ECO:0000256" key="4">
    <source>
        <dbReference type="ARBA" id="ARBA00022475"/>
    </source>
</evidence>
<accession>A0ABP5ESP2</accession>
<keyword evidence="4" id="KW-1003">Cell membrane</keyword>
<gene>
    <name evidence="9" type="ORF">GCM10009755_16140</name>
</gene>
<keyword evidence="7 8" id="KW-0472">Membrane</keyword>
<dbReference type="EMBL" id="BAAANO010000014">
    <property type="protein sequence ID" value="GAA2006732.1"/>
    <property type="molecule type" value="Genomic_DNA"/>
</dbReference>
<feature type="transmembrane region" description="Helical" evidence="8">
    <location>
        <begin position="268"/>
        <end position="288"/>
    </location>
</feature>
<feature type="transmembrane region" description="Helical" evidence="8">
    <location>
        <begin position="12"/>
        <end position="33"/>
    </location>
</feature>
<feature type="transmembrane region" description="Helical" evidence="8">
    <location>
        <begin position="237"/>
        <end position="256"/>
    </location>
</feature>